<accession>A0ABU2BKC4</accession>
<dbReference type="InterPro" id="IPR042216">
    <property type="entry name" value="MitoNEET_CISD"/>
</dbReference>
<keyword evidence="4" id="KW-0411">Iron-sulfur</keyword>
<name>A0ABU2BKC4_9MICC</name>
<dbReference type="SMART" id="SM00704">
    <property type="entry name" value="ZnF_CDGSH"/>
    <property type="match status" value="1"/>
</dbReference>
<evidence type="ECO:0000259" key="6">
    <source>
        <dbReference type="SMART" id="SM00704"/>
    </source>
</evidence>
<comment type="caution">
    <text evidence="7">The sequence shown here is derived from an EMBL/GenBank/DDBJ whole genome shotgun (WGS) entry which is preliminary data.</text>
</comment>
<keyword evidence="8" id="KW-1185">Reference proteome</keyword>
<keyword evidence="3" id="KW-0408">Iron</keyword>
<evidence type="ECO:0000256" key="2">
    <source>
        <dbReference type="ARBA" id="ARBA00022723"/>
    </source>
</evidence>
<proteinExistence type="predicted"/>
<dbReference type="RefSeq" id="WP_264269605.1">
    <property type="nucleotide sequence ID" value="NZ_BAAAWO010000001.1"/>
</dbReference>
<dbReference type="InterPro" id="IPR018967">
    <property type="entry name" value="FeS-contain_CDGSH-typ"/>
</dbReference>
<dbReference type="Pfam" id="PF09360">
    <property type="entry name" value="zf-CDGSH"/>
    <property type="match status" value="1"/>
</dbReference>
<dbReference type="EMBL" id="JAVDYI010000001">
    <property type="protein sequence ID" value="MDR7359092.1"/>
    <property type="molecule type" value="Genomic_DNA"/>
</dbReference>
<evidence type="ECO:0000313" key="7">
    <source>
        <dbReference type="EMBL" id="MDR7359092.1"/>
    </source>
</evidence>
<evidence type="ECO:0000256" key="1">
    <source>
        <dbReference type="ARBA" id="ARBA00022714"/>
    </source>
</evidence>
<feature type="region of interest" description="Disordered" evidence="5">
    <location>
        <begin position="65"/>
        <end position="147"/>
    </location>
</feature>
<gene>
    <name evidence="7" type="ORF">J2S64_002783</name>
</gene>
<organism evidence="7 8">
    <name type="scientific">Paeniglutamicibacter sulfureus</name>
    <dbReference type="NCBI Taxonomy" id="43666"/>
    <lineage>
        <taxon>Bacteria</taxon>
        <taxon>Bacillati</taxon>
        <taxon>Actinomycetota</taxon>
        <taxon>Actinomycetes</taxon>
        <taxon>Micrococcales</taxon>
        <taxon>Micrococcaceae</taxon>
        <taxon>Paeniglutamicibacter</taxon>
    </lineage>
</organism>
<keyword evidence="2" id="KW-0479">Metal-binding</keyword>
<protein>
    <submittedName>
        <fullName evidence="7">CDGSH-type Zn-finger protein</fullName>
    </submittedName>
</protein>
<feature type="compositionally biased region" description="Basic and acidic residues" evidence="5">
    <location>
        <begin position="102"/>
        <end position="116"/>
    </location>
</feature>
<reference evidence="7 8" key="1">
    <citation type="submission" date="2023-07" db="EMBL/GenBank/DDBJ databases">
        <title>Sequencing the genomes of 1000 actinobacteria strains.</title>
        <authorList>
            <person name="Klenk H.-P."/>
        </authorList>
    </citation>
    <scope>NUCLEOTIDE SEQUENCE [LARGE SCALE GENOMIC DNA]</scope>
    <source>
        <strain evidence="7 8">DSM 20167</strain>
    </source>
</reference>
<evidence type="ECO:0000256" key="5">
    <source>
        <dbReference type="SAM" id="MobiDB-lite"/>
    </source>
</evidence>
<feature type="domain" description="Iron-binding zinc finger CDGSH type" evidence="6">
    <location>
        <begin position="24"/>
        <end position="64"/>
    </location>
</feature>
<evidence type="ECO:0000256" key="4">
    <source>
        <dbReference type="ARBA" id="ARBA00023014"/>
    </source>
</evidence>
<keyword evidence="1" id="KW-0001">2Fe-2S</keyword>
<dbReference type="Proteomes" id="UP001183817">
    <property type="component" value="Unassembled WGS sequence"/>
</dbReference>
<dbReference type="Gene3D" id="3.40.5.90">
    <property type="entry name" value="CDGSH iron-sulfur domain, mitoNEET-type"/>
    <property type="match status" value="1"/>
</dbReference>
<evidence type="ECO:0000256" key="3">
    <source>
        <dbReference type="ARBA" id="ARBA00023004"/>
    </source>
</evidence>
<sequence>MSNSGPASITVCPRGPLIVRGSFDIVDGDNQPVDPRRGTVALCRCGGSKIKPFCDGTHKLLRFDEPQLQNANEDDNPPLNFSHKNTKEKNTMNESQESTTDAAEKKEQAKREDHVSDPALSTETGHDWTDEGGAIKSGPATSNDNSE</sequence>
<evidence type="ECO:0000313" key="8">
    <source>
        <dbReference type="Proteomes" id="UP001183817"/>
    </source>
</evidence>
<feature type="compositionally biased region" description="Polar residues" evidence="5">
    <location>
        <begin position="92"/>
        <end position="101"/>
    </location>
</feature>